<accession>A0A2N9GPQ1</accession>
<name>A0A2N9GPQ1_FAGSY</name>
<feature type="region of interest" description="Disordered" evidence="1">
    <location>
        <begin position="1"/>
        <end position="64"/>
    </location>
</feature>
<organism evidence="2">
    <name type="scientific">Fagus sylvatica</name>
    <name type="common">Beechnut</name>
    <dbReference type="NCBI Taxonomy" id="28930"/>
    <lineage>
        <taxon>Eukaryota</taxon>
        <taxon>Viridiplantae</taxon>
        <taxon>Streptophyta</taxon>
        <taxon>Embryophyta</taxon>
        <taxon>Tracheophyta</taxon>
        <taxon>Spermatophyta</taxon>
        <taxon>Magnoliopsida</taxon>
        <taxon>eudicotyledons</taxon>
        <taxon>Gunneridae</taxon>
        <taxon>Pentapetalae</taxon>
        <taxon>rosids</taxon>
        <taxon>fabids</taxon>
        <taxon>Fagales</taxon>
        <taxon>Fagaceae</taxon>
        <taxon>Fagus</taxon>
    </lineage>
</organism>
<evidence type="ECO:0000256" key="1">
    <source>
        <dbReference type="SAM" id="MobiDB-lite"/>
    </source>
</evidence>
<feature type="compositionally biased region" description="Low complexity" evidence="1">
    <location>
        <begin position="12"/>
        <end position="21"/>
    </location>
</feature>
<feature type="compositionally biased region" description="Polar residues" evidence="1">
    <location>
        <begin position="26"/>
        <end position="46"/>
    </location>
</feature>
<feature type="compositionally biased region" description="Basic residues" evidence="1">
    <location>
        <begin position="1"/>
        <end position="11"/>
    </location>
</feature>
<gene>
    <name evidence="2" type="ORF">FSB_LOCUS29193</name>
</gene>
<reference evidence="2" key="1">
    <citation type="submission" date="2018-02" db="EMBL/GenBank/DDBJ databases">
        <authorList>
            <person name="Cohen D.B."/>
            <person name="Kent A.D."/>
        </authorList>
    </citation>
    <scope>NUCLEOTIDE SEQUENCE</scope>
</reference>
<protein>
    <submittedName>
        <fullName evidence="2">Uncharacterized protein</fullName>
    </submittedName>
</protein>
<sequence length="116" mass="13161">MKMTQKKKRAVRSSSSSYRRSPPLPKTQQPTNRESLSPFTTATQANSDERERERRGSPGCDEREIGVARLRRRLRVASLAPPLPHGGLYSPLHCFLCHASHIGLSNRLIHTKILQY</sequence>
<evidence type="ECO:0000313" key="2">
    <source>
        <dbReference type="EMBL" id="SPD01311.1"/>
    </source>
</evidence>
<dbReference type="EMBL" id="OIVN01002182">
    <property type="protein sequence ID" value="SPD01311.1"/>
    <property type="molecule type" value="Genomic_DNA"/>
</dbReference>
<proteinExistence type="predicted"/>
<feature type="compositionally biased region" description="Basic and acidic residues" evidence="1">
    <location>
        <begin position="47"/>
        <end position="64"/>
    </location>
</feature>
<dbReference type="AlphaFoldDB" id="A0A2N9GPQ1"/>